<dbReference type="GO" id="GO:0019205">
    <property type="term" value="F:nucleobase-containing compound kinase activity"/>
    <property type="evidence" value="ECO:0007669"/>
    <property type="project" value="InterPro"/>
</dbReference>
<feature type="domain" description="tRNA-splicing endonuclease subunit Sen54 N-terminal" evidence="7">
    <location>
        <begin position="65"/>
        <end position="128"/>
    </location>
</feature>
<dbReference type="InterPro" id="IPR027417">
    <property type="entry name" value="P-loop_NTPase"/>
</dbReference>
<evidence type="ECO:0000256" key="1">
    <source>
        <dbReference type="ARBA" id="ARBA00005736"/>
    </source>
</evidence>
<evidence type="ECO:0000259" key="7">
    <source>
        <dbReference type="Pfam" id="PF12928"/>
    </source>
</evidence>
<evidence type="ECO:0000256" key="5">
    <source>
        <dbReference type="ARBA" id="ARBA00022777"/>
    </source>
</evidence>
<sequence>MDIKTQESEFVEIHPKISYLSVQELIAHRHTEFEPTSGGLKRTKNEGTAAEVEELKRAQEYLRAQLSVPRIERLGGRALAVWHEEQQVAEVKRKDGKFENFGYSEQGVLYLEYYEAMFLLEVGRLQLEYCGLVVSIEQAYVLLLGKLESERYTNYLVYSALSRSGYIVVKHAPPQEIPQEVTSADCIWALLKEKVENQPVPDHIKTSSFYPIAEKRMQDVKELITSQKADPNIVVDPIDLKFGEKKRMAVEKPIEEPPSKKEKFSTTGRSLVDQLKCEFSYAKFEEFFEKFDMVQLKSQDNTKDQLDTPSALKIIFDLHLHNKGFKKSAPKAPNFNVVILPTQAFPTHDQISKMKHQNLLTAPLLVISEVPTVWIMGGPGSGKGTQAQKIQEQYGFKHIDPIALVEMEVETKSPAGQKFQKSLSAGTAIPLQQIIPLIEKQLMSHRGVLKGFVIDGYPADLEEAEVLENGFGSPNLINAGFGSDNRKYTQFIQSRPTPKSINVHRKL</sequence>
<dbReference type="SUPFAM" id="SSF52540">
    <property type="entry name" value="P-loop containing nucleoside triphosphate hydrolases"/>
    <property type="match status" value="1"/>
</dbReference>
<dbReference type="HOGENOM" id="CLU_491142_0_0_1"/>
<dbReference type="STRING" id="7238.B4HFK5"/>
<evidence type="ECO:0000256" key="3">
    <source>
        <dbReference type="ARBA" id="ARBA00022694"/>
    </source>
</evidence>
<comment type="similarity">
    <text evidence="1">Belongs to the SEN54 family.</text>
</comment>
<dbReference type="OMA" id="KFENFGY"/>
<keyword evidence="5 6" id="KW-0418">Kinase</keyword>
<dbReference type="Proteomes" id="UP000001292">
    <property type="component" value="Unassembled WGS sequence"/>
</dbReference>
<dbReference type="Gene3D" id="3.40.50.300">
    <property type="entry name" value="P-loop containing nucleotide triphosphate hydrolases"/>
    <property type="match status" value="1"/>
</dbReference>
<dbReference type="GO" id="GO:0000379">
    <property type="term" value="P:tRNA-type intron splice site recognition and cleavage"/>
    <property type="evidence" value="ECO:0007669"/>
    <property type="project" value="TreeGrafter"/>
</dbReference>
<dbReference type="Pfam" id="PF12928">
    <property type="entry name" value="tRNA_int_end_N2"/>
    <property type="match status" value="1"/>
</dbReference>
<evidence type="ECO:0000256" key="2">
    <source>
        <dbReference type="ARBA" id="ARBA00022679"/>
    </source>
</evidence>
<gene>
    <name evidence="8" type="primary">Dsec\GM24671</name>
    <name evidence="8" type="ORF">Dsec_GM24671</name>
</gene>
<accession>B4HFK5</accession>
<dbReference type="EMBL" id="CH480815">
    <property type="protein sequence ID" value="EDW41236.1"/>
    <property type="molecule type" value="Genomic_DNA"/>
</dbReference>
<protein>
    <submittedName>
        <fullName evidence="8">GM24671</fullName>
    </submittedName>
</protein>
<comment type="similarity">
    <text evidence="6">Belongs to the adenylate kinase family.</text>
</comment>
<dbReference type="GO" id="GO:0005524">
    <property type="term" value="F:ATP binding"/>
    <property type="evidence" value="ECO:0007669"/>
    <property type="project" value="InterPro"/>
</dbReference>
<dbReference type="Pfam" id="PF00406">
    <property type="entry name" value="ADK"/>
    <property type="match status" value="1"/>
</dbReference>
<dbReference type="PRINTS" id="PR00094">
    <property type="entry name" value="ADENYLTKNASE"/>
</dbReference>
<dbReference type="PANTHER" id="PTHR21027">
    <property type="entry name" value="TRNA-SPLICING ENDONUCLEASE SUBUNIT SEN54"/>
    <property type="match status" value="1"/>
</dbReference>
<name>B4HFK5_DROSE</name>
<dbReference type="AlphaFoldDB" id="B4HFK5"/>
<keyword evidence="2 6" id="KW-0808">Transferase</keyword>
<dbReference type="GO" id="GO:0000214">
    <property type="term" value="C:tRNA-intron endonuclease complex"/>
    <property type="evidence" value="ECO:0007669"/>
    <property type="project" value="TreeGrafter"/>
</dbReference>
<proteinExistence type="inferred from homology"/>
<dbReference type="InterPro" id="IPR000850">
    <property type="entry name" value="Adenylat/UMP-CMP_kin"/>
</dbReference>
<organism evidence="9">
    <name type="scientific">Drosophila sechellia</name>
    <name type="common">Fruit fly</name>
    <dbReference type="NCBI Taxonomy" id="7238"/>
    <lineage>
        <taxon>Eukaryota</taxon>
        <taxon>Metazoa</taxon>
        <taxon>Ecdysozoa</taxon>
        <taxon>Arthropoda</taxon>
        <taxon>Hexapoda</taxon>
        <taxon>Insecta</taxon>
        <taxon>Pterygota</taxon>
        <taxon>Neoptera</taxon>
        <taxon>Endopterygota</taxon>
        <taxon>Diptera</taxon>
        <taxon>Brachycera</taxon>
        <taxon>Muscomorpha</taxon>
        <taxon>Ephydroidea</taxon>
        <taxon>Drosophilidae</taxon>
        <taxon>Drosophila</taxon>
        <taxon>Sophophora</taxon>
    </lineage>
</organism>
<dbReference type="PhylomeDB" id="B4HFK5"/>
<keyword evidence="3" id="KW-0819">tRNA processing</keyword>
<keyword evidence="9" id="KW-1185">Reference proteome</keyword>
<dbReference type="InterPro" id="IPR024337">
    <property type="entry name" value="tRNA_splic_suSen54"/>
</dbReference>
<evidence type="ECO:0000256" key="6">
    <source>
        <dbReference type="RuleBase" id="RU003330"/>
    </source>
</evidence>
<dbReference type="PANTHER" id="PTHR21027:SF1">
    <property type="entry name" value="TRNA-SPLICING ENDONUCLEASE SUBUNIT SEN54"/>
    <property type="match status" value="1"/>
</dbReference>
<evidence type="ECO:0000256" key="4">
    <source>
        <dbReference type="ARBA" id="ARBA00022741"/>
    </source>
</evidence>
<dbReference type="InterPro" id="IPR024336">
    <property type="entry name" value="tRNA_splic_suSen54_N"/>
</dbReference>
<reference evidence="8 9" key="1">
    <citation type="journal article" date="2007" name="Nature">
        <title>Evolution of genes and genomes on the Drosophila phylogeny.</title>
        <authorList>
            <consortium name="Drosophila 12 Genomes Consortium"/>
            <person name="Clark A.G."/>
            <person name="Eisen M.B."/>
            <person name="Smith D.R."/>
            <person name="Bergman C.M."/>
            <person name="Oliver B."/>
            <person name="Markow T.A."/>
            <person name="Kaufman T.C."/>
            <person name="Kellis M."/>
            <person name="Gelbart W."/>
            <person name="Iyer V.N."/>
            <person name="Pollard D.A."/>
            <person name="Sackton T.B."/>
            <person name="Larracuente A.M."/>
            <person name="Singh N.D."/>
            <person name="Abad J.P."/>
            <person name="Abt D.N."/>
            <person name="Adryan B."/>
            <person name="Aguade M."/>
            <person name="Akashi H."/>
            <person name="Anderson W.W."/>
            <person name="Aquadro C.F."/>
            <person name="Ardell D.H."/>
            <person name="Arguello R."/>
            <person name="Artieri C.G."/>
            <person name="Barbash D.A."/>
            <person name="Barker D."/>
            <person name="Barsanti P."/>
            <person name="Batterham P."/>
            <person name="Batzoglou S."/>
            <person name="Begun D."/>
            <person name="Bhutkar A."/>
            <person name="Blanco E."/>
            <person name="Bosak S.A."/>
            <person name="Bradley R.K."/>
            <person name="Brand A.D."/>
            <person name="Brent M.R."/>
            <person name="Brooks A.N."/>
            <person name="Brown R.H."/>
            <person name="Butlin R.K."/>
            <person name="Caggese C."/>
            <person name="Calvi B.R."/>
            <person name="Bernardo de Carvalho A."/>
            <person name="Caspi A."/>
            <person name="Castrezana S."/>
            <person name="Celniker S.E."/>
            <person name="Chang J.L."/>
            <person name="Chapple C."/>
            <person name="Chatterji S."/>
            <person name="Chinwalla A."/>
            <person name="Civetta A."/>
            <person name="Clifton S.W."/>
            <person name="Comeron J.M."/>
            <person name="Costello J.C."/>
            <person name="Coyne J.A."/>
            <person name="Daub J."/>
            <person name="David R.G."/>
            <person name="Delcher A.L."/>
            <person name="Delehaunty K."/>
            <person name="Do C.B."/>
            <person name="Ebling H."/>
            <person name="Edwards K."/>
            <person name="Eickbush T."/>
            <person name="Evans J.D."/>
            <person name="Filipski A."/>
            <person name="Findeiss S."/>
            <person name="Freyhult E."/>
            <person name="Fulton L."/>
            <person name="Fulton R."/>
            <person name="Garcia A.C."/>
            <person name="Gardiner A."/>
            <person name="Garfield D.A."/>
            <person name="Garvin B.E."/>
            <person name="Gibson G."/>
            <person name="Gilbert D."/>
            <person name="Gnerre S."/>
            <person name="Godfrey J."/>
            <person name="Good R."/>
            <person name="Gotea V."/>
            <person name="Gravely B."/>
            <person name="Greenberg A.J."/>
            <person name="Griffiths-Jones S."/>
            <person name="Gross S."/>
            <person name="Guigo R."/>
            <person name="Gustafson E.A."/>
            <person name="Haerty W."/>
            <person name="Hahn M.W."/>
            <person name="Halligan D.L."/>
            <person name="Halpern A.L."/>
            <person name="Halter G.M."/>
            <person name="Han M.V."/>
            <person name="Heger A."/>
            <person name="Hillier L."/>
            <person name="Hinrichs A.S."/>
            <person name="Holmes I."/>
            <person name="Hoskins R.A."/>
            <person name="Hubisz M.J."/>
            <person name="Hultmark D."/>
            <person name="Huntley M.A."/>
            <person name="Jaffe D.B."/>
            <person name="Jagadeeshan S."/>
            <person name="Jeck W.R."/>
            <person name="Johnson J."/>
            <person name="Jones C.D."/>
            <person name="Jordan W.C."/>
            <person name="Karpen G.H."/>
            <person name="Kataoka E."/>
            <person name="Keightley P.D."/>
            <person name="Kheradpour P."/>
            <person name="Kirkness E.F."/>
            <person name="Koerich L.B."/>
            <person name="Kristiansen K."/>
            <person name="Kudrna D."/>
            <person name="Kulathinal R.J."/>
            <person name="Kumar S."/>
            <person name="Kwok R."/>
            <person name="Lander E."/>
            <person name="Langley C.H."/>
            <person name="Lapoint R."/>
            <person name="Lazzaro B.P."/>
            <person name="Lee S.J."/>
            <person name="Levesque L."/>
            <person name="Li R."/>
            <person name="Lin C.F."/>
            <person name="Lin M.F."/>
            <person name="Lindblad-Toh K."/>
            <person name="Llopart A."/>
            <person name="Long M."/>
            <person name="Low L."/>
            <person name="Lozovsky E."/>
            <person name="Lu J."/>
            <person name="Luo M."/>
            <person name="Machado C.A."/>
            <person name="Makalowski W."/>
            <person name="Marzo M."/>
            <person name="Matsuda M."/>
            <person name="Matzkin L."/>
            <person name="McAllister B."/>
            <person name="McBride C.S."/>
            <person name="McKernan B."/>
            <person name="McKernan K."/>
            <person name="Mendez-Lago M."/>
            <person name="Minx P."/>
            <person name="Mollenhauer M.U."/>
            <person name="Montooth K."/>
            <person name="Mount S.M."/>
            <person name="Mu X."/>
            <person name="Myers E."/>
            <person name="Negre B."/>
            <person name="Newfeld S."/>
            <person name="Nielsen R."/>
            <person name="Noor M.A."/>
            <person name="O'Grady P."/>
            <person name="Pachter L."/>
            <person name="Papaceit M."/>
            <person name="Parisi M.J."/>
            <person name="Parisi M."/>
            <person name="Parts L."/>
            <person name="Pedersen J.S."/>
            <person name="Pesole G."/>
            <person name="Phillippy A.M."/>
            <person name="Ponting C.P."/>
            <person name="Pop M."/>
            <person name="Porcelli D."/>
            <person name="Powell J.R."/>
            <person name="Prohaska S."/>
            <person name="Pruitt K."/>
            <person name="Puig M."/>
            <person name="Quesneville H."/>
            <person name="Ram K.R."/>
            <person name="Rand D."/>
            <person name="Rasmussen M.D."/>
            <person name="Reed L.K."/>
            <person name="Reenan R."/>
            <person name="Reily A."/>
            <person name="Remington K.A."/>
            <person name="Rieger T.T."/>
            <person name="Ritchie M.G."/>
            <person name="Robin C."/>
            <person name="Rogers Y.H."/>
            <person name="Rohde C."/>
            <person name="Rozas J."/>
            <person name="Rubenfield M.J."/>
            <person name="Ruiz A."/>
            <person name="Russo S."/>
            <person name="Salzberg S.L."/>
            <person name="Sanchez-Gracia A."/>
            <person name="Saranga D.J."/>
            <person name="Sato H."/>
            <person name="Schaeffer S.W."/>
            <person name="Schatz M.C."/>
            <person name="Schlenke T."/>
            <person name="Schwartz R."/>
            <person name="Segarra C."/>
            <person name="Singh R.S."/>
            <person name="Sirot L."/>
            <person name="Sirota M."/>
            <person name="Sisneros N.B."/>
            <person name="Smith C.D."/>
            <person name="Smith T.F."/>
            <person name="Spieth J."/>
            <person name="Stage D.E."/>
            <person name="Stark A."/>
            <person name="Stephan W."/>
            <person name="Strausberg R.L."/>
            <person name="Strempel S."/>
            <person name="Sturgill D."/>
            <person name="Sutton G."/>
            <person name="Sutton G.G."/>
            <person name="Tao W."/>
            <person name="Teichmann S."/>
            <person name="Tobari Y.N."/>
            <person name="Tomimura Y."/>
            <person name="Tsolas J.M."/>
            <person name="Valente V.L."/>
            <person name="Venter E."/>
            <person name="Venter J.C."/>
            <person name="Vicario S."/>
            <person name="Vieira F.G."/>
            <person name="Vilella A.J."/>
            <person name="Villasante A."/>
            <person name="Walenz B."/>
            <person name="Wang J."/>
            <person name="Wasserman M."/>
            <person name="Watts T."/>
            <person name="Wilson D."/>
            <person name="Wilson R.K."/>
            <person name="Wing R.A."/>
            <person name="Wolfner M.F."/>
            <person name="Wong A."/>
            <person name="Wong G.K."/>
            <person name="Wu C.I."/>
            <person name="Wu G."/>
            <person name="Yamamoto D."/>
            <person name="Yang H.P."/>
            <person name="Yang S.P."/>
            <person name="Yorke J.A."/>
            <person name="Yoshida K."/>
            <person name="Zdobnov E."/>
            <person name="Zhang P."/>
            <person name="Zhang Y."/>
            <person name="Zimin A.V."/>
            <person name="Baldwin J."/>
            <person name="Abdouelleil A."/>
            <person name="Abdulkadir J."/>
            <person name="Abebe A."/>
            <person name="Abera B."/>
            <person name="Abreu J."/>
            <person name="Acer S.C."/>
            <person name="Aftuck L."/>
            <person name="Alexander A."/>
            <person name="An P."/>
            <person name="Anderson E."/>
            <person name="Anderson S."/>
            <person name="Arachi H."/>
            <person name="Azer M."/>
            <person name="Bachantsang P."/>
            <person name="Barry A."/>
            <person name="Bayul T."/>
            <person name="Berlin A."/>
            <person name="Bessette D."/>
            <person name="Bloom T."/>
            <person name="Blye J."/>
            <person name="Boguslavskiy L."/>
            <person name="Bonnet C."/>
            <person name="Boukhgalter B."/>
            <person name="Bourzgui I."/>
            <person name="Brown A."/>
            <person name="Cahill P."/>
            <person name="Channer S."/>
            <person name="Cheshatsang Y."/>
            <person name="Chuda L."/>
            <person name="Citroen M."/>
            <person name="Collymore A."/>
            <person name="Cooke P."/>
            <person name="Costello M."/>
            <person name="D'Aco K."/>
            <person name="Daza R."/>
            <person name="De Haan G."/>
            <person name="DeGray S."/>
            <person name="DeMaso C."/>
            <person name="Dhargay N."/>
            <person name="Dooley K."/>
            <person name="Dooley E."/>
            <person name="Doricent M."/>
            <person name="Dorje P."/>
            <person name="Dorjee K."/>
            <person name="Dupes A."/>
            <person name="Elong R."/>
            <person name="Falk J."/>
            <person name="Farina A."/>
            <person name="Faro S."/>
            <person name="Ferguson D."/>
            <person name="Fisher S."/>
            <person name="Foley C.D."/>
            <person name="Franke A."/>
            <person name="Friedrich D."/>
            <person name="Gadbois L."/>
            <person name="Gearin G."/>
            <person name="Gearin C.R."/>
            <person name="Giannoukos G."/>
            <person name="Goode T."/>
            <person name="Graham J."/>
            <person name="Grandbois E."/>
            <person name="Grewal S."/>
            <person name="Gyaltsen K."/>
            <person name="Hafez N."/>
            <person name="Hagos B."/>
            <person name="Hall J."/>
            <person name="Henson C."/>
            <person name="Hollinger A."/>
            <person name="Honan T."/>
            <person name="Huard M.D."/>
            <person name="Hughes L."/>
            <person name="Hurhula B."/>
            <person name="Husby M.E."/>
            <person name="Kamat A."/>
            <person name="Kanga B."/>
            <person name="Kashin S."/>
            <person name="Khazanovich D."/>
            <person name="Kisner P."/>
            <person name="Lance K."/>
            <person name="Lara M."/>
            <person name="Lee W."/>
            <person name="Lennon N."/>
            <person name="Letendre F."/>
            <person name="LeVine R."/>
            <person name="Lipovsky A."/>
            <person name="Liu X."/>
            <person name="Liu J."/>
            <person name="Liu S."/>
            <person name="Lokyitsang T."/>
            <person name="Lokyitsang Y."/>
            <person name="Lubonja R."/>
            <person name="Lui A."/>
            <person name="MacDonald P."/>
            <person name="Magnisalis V."/>
            <person name="Maru K."/>
            <person name="Matthews C."/>
            <person name="McCusker W."/>
            <person name="McDonough S."/>
            <person name="Mehta T."/>
            <person name="Meldrim J."/>
            <person name="Meneus L."/>
            <person name="Mihai O."/>
            <person name="Mihalev A."/>
            <person name="Mihova T."/>
            <person name="Mittelman R."/>
            <person name="Mlenga V."/>
            <person name="Montmayeur A."/>
            <person name="Mulrain L."/>
            <person name="Navidi A."/>
            <person name="Naylor J."/>
            <person name="Negash T."/>
            <person name="Nguyen T."/>
            <person name="Nguyen N."/>
            <person name="Nicol R."/>
            <person name="Norbu C."/>
            <person name="Norbu N."/>
            <person name="Novod N."/>
            <person name="O'Neill B."/>
            <person name="Osman S."/>
            <person name="Markiewicz E."/>
            <person name="Oyono O.L."/>
            <person name="Patti C."/>
            <person name="Phunkhang P."/>
            <person name="Pierre F."/>
            <person name="Priest M."/>
            <person name="Raghuraman S."/>
            <person name="Rege F."/>
            <person name="Reyes R."/>
            <person name="Rise C."/>
            <person name="Rogov P."/>
            <person name="Ross K."/>
            <person name="Ryan E."/>
            <person name="Settipalli S."/>
            <person name="Shea T."/>
            <person name="Sherpa N."/>
            <person name="Shi L."/>
            <person name="Shih D."/>
            <person name="Sparrow T."/>
            <person name="Spaulding J."/>
            <person name="Stalker J."/>
            <person name="Stange-Thomann N."/>
            <person name="Stavropoulos S."/>
            <person name="Stone C."/>
            <person name="Strader C."/>
            <person name="Tesfaye S."/>
            <person name="Thomson T."/>
            <person name="Thoulutsang Y."/>
            <person name="Thoulutsang D."/>
            <person name="Topham K."/>
            <person name="Topping I."/>
            <person name="Tsamla T."/>
            <person name="Vassiliev H."/>
            <person name="Vo A."/>
            <person name="Wangchuk T."/>
            <person name="Wangdi T."/>
            <person name="Weiand M."/>
            <person name="Wilkinson J."/>
            <person name="Wilson A."/>
            <person name="Yadav S."/>
            <person name="Young G."/>
            <person name="Yu Q."/>
            <person name="Zembek L."/>
            <person name="Zhong D."/>
            <person name="Zimmer A."/>
            <person name="Zwirko Z."/>
            <person name="Jaffe D.B."/>
            <person name="Alvarez P."/>
            <person name="Brockman W."/>
            <person name="Butler J."/>
            <person name="Chin C."/>
            <person name="Gnerre S."/>
            <person name="Grabherr M."/>
            <person name="Kleber M."/>
            <person name="Mauceli E."/>
            <person name="MacCallum I."/>
        </authorList>
    </citation>
    <scope>NUCLEOTIDE SEQUENCE [LARGE SCALE GENOMIC DNA]</scope>
    <source>
        <strain evidence="9">Rob3c / Tucson 14021-0248.25</strain>
    </source>
</reference>
<evidence type="ECO:0000313" key="8">
    <source>
        <dbReference type="EMBL" id="EDW41236.1"/>
    </source>
</evidence>
<keyword evidence="4" id="KW-0547">Nucleotide-binding</keyword>
<evidence type="ECO:0000313" key="9">
    <source>
        <dbReference type="Proteomes" id="UP000001292"/>
    </source>
</evidence>